<evidence type="ECO:0000313" key="2">
    <source>
        <dbReference type="Proteomes" id="UP000001106"/>
    </source>
</evidence>
<protein>
    <submittedName>
        <fullName evidence="1">Uncharacterized protein</fullName>
    </submittedName>
</protein>
<dbReference type="PANTHER" id="PTHR37691:SF1">
    <property type="entry name" value="BLR3518 PROTEIN"/>
    <property type="match status" value="1"/>
</dbReference>
<dbReference type="GeneID" id="5326478"/>
<dbReference type="Pfam" id="PF02635">
    <property type="entry name" value="DsrE"/>
    <property type="match status" value="1"/>
</dbReference>
<accession>A6UV40</accession>
<dbReference type="EMBL" id="CP000743">
    <property type="protein sequence ID" value="ABR56362.1"/>
    <property type="molecule type" value="Genomic_DNA"/>
</dbReference>
<dbReference type="InterPro" id="IPR027396">
    <property type="entry name" value="DsrEFH-like"/>
</dbReference>
<dbReference type="eggNOG" id="arCOG04394">
    <property type="taxonomic scope" value="Archaea"/>
</dbReference>
<organism evidence="1 2">
    <name type="scientific">Methanococcus aeolicus (strain ATCC BAA-1280 / DSM 17508 / OCM 812 / Nankai-3)</name>
    <dbReference type="NCBI Taxonomy" id="419665"/>
    <lineage>
        <taxon>Archaea</taxon>
        <taxon>Methanobacteriati</taxon>
        <taxon>Methanobacteriota</taxon>
        <taxon>Methanomada group</taxon>
        <taxon>Methanococci</taxon>
        <taxon>Methanococcales</taxon>
        <taxon>Methanococcaceae</taxon>
        <taxon>Methanococcus</taxon>
    </lineage>
</organism>
<evidence type="ECO:0000313" key="1">
    <source>
        <dbReference type="EMBL" id="ABR56362.1"/>
    </source>
</evidence>
<dbReference type="HOGENOM" id="CLU_127515_4_2_2"/>
<dbReference type="AlphaFoldDB" id="A6UV40"/>
<proteinExistence type="predicted"/>
<dbReference type="Proteomes" id="UP000001106">
    <property type="component" value="Chromosome"/>
</dbReference>
<name>A6UV40_META3</name>
<dbReference type="Gene3D" id="3.40.1260.10">
    <property type="entry name" value="DsrEFH-like"/>
    <property type="match status" value="1"/>
</dbReference>
<keyword evidence="2" id="KW-1185">Reference proteome</keyword>
<dbReference type="SUPFAM" id="SSF75169">
    <property type="entry name" value="DsrEFH-like"/>
    <property type="match status" value="1"/>
</dbReference>
<dbReference type="InterPro" id="IPR003787">
    <property type="entry name" value="Sulphur_relay_DsrE/F-like"/>
</dbReference>
<dbReference type="STRING" id="419665.Maeo_0779"/>
<reference evidence="1" key="1">
    <citation type="submission" date="2007-06" db="EMBL/GenBank/DDBJ databases">
        <title>Complete sequence of Methanococcus aeolicus Nankai-3.</title>
        <authorList>
            <consortium name="US DOE Joint Genome Institute"/>
            <person name="Copeland A."/>
            <person name="Lucas S."/>
            <person name="Lapidus A."/>
            <person name="Barry K."/>
            <person name="Glavina del Rio T."/>
            <person name="Dalin E."/>
            <person name="Tice H."/>
            <person name="Pitluck S."/>
            <person name="Chain P."/>
            <person name="Malfatti S."/>
            <person name="Shin M."/>
            <person name="Vergez L."/>
            <person name="Schmutz J."/>
            <person name="Larimer F."/>
            <person name="Land M."/>
            <person name="Hauser L."/>
            <person name="Kyrpides N."/>
            <person name="Lykidis A."/>
            <person name="Sieprawska-Lupa M."/>
            <person name="Whitman W.B."/>
            <person name="Richardson P."/>
        </authorList>
    </citation>
    <scope>NUCLEOTIDE SEQUENCE [LARGE SCALE GENOMIC DNA]</scope>
    <source>
        <strain evidence="1">Nankai-3</strain>
    </source>
</reference>
<sequence length="115" mass="12930">MDYNVVFHIEEDILERLNIALNMSSNLLRNIKTAKIAMVSTHNAPKLFLKKNLTGDVCERIKFLASKNAKFFVCRNALEGLGIHESELIAECEVIPAGIVKLIELQNNGFAYIKP</sequence>
<dbReference type="OrthoDB" id="57062at2157"/>
<dbReference type="RefSeq" id="WP_011973494.1">
    <property type="nucleotide sequence ID" value="NC_009635.1"/>
</dbReference>
<dbReference type="PANTHER" id="PTHR37691">
    <property type="entry name" value="BLR3518 PROTEIN"/>
    <property type="match status" value="1"/>
</dbReference>
<gene>
    <name evidence="1" type="ordered locus">Maeo_0779</name>
</gene>
<dbReference type="KEGG" id="mae:Maeo_0779"/>